<evidence type="ECO:0000313" key="4">
    <source>
        <dbReference type="Proteomes" id="UP000008866"/>
    </source>
</evidence>
<reference evidence="4" key="1">
    <citation type="journal article" date="2011" name="Genome Biol.">
        <title>Comparative and functional genomics provide insights into the pathogenicity of dermatophytic fungi.</title>
        <authorList>
            <person name="Burmester A."/>
            <person name="Shelest E."/>
            <person name="Gloeckner G."/>
            <person name="Heddergott C."/>
            <person name="Schindler S."/>
            <person name="Staib P."/>
            <person name="Heidel A."/>
            <person name="Felder M."/>
            <person name="Petzold A."/>
            <person name="Szafranski K."/>
            <person name="Feuermann M."/>
            <person name="Pedruzzi I."/>
            <person name="Priebe S."/>
            <person name="Groth M."/>
            <person name="Winkler R."/>
            <person name="Li W."/>
            <person name="Kniemeyer O."/>
            <person name="Schroeckh V."/>
            <person name="Hertweck C."/>
            <person name="Hube B."/>
            <person name="White T.C."/>
            <person name="Platzer M."/>
            <person name="Guthke R."/>
            <person name="Heitman J."/>
            <person name="Woestemeyer J."/>
            <person name="Zipfel P.F."/>
            <person name="Monod M."/>
            <person name="Brakhage A.A."/>
        </authorList>
    </citation>
    <scope>NUCLEOTIDE SEQUENCE [LARGE SCALE GENOMIC DNA]</scope>
    <source>
        <strain evidence="4">ATCC MYA-4681 / CBS 112371</strain>
    </source>
</reference>
<dbReference type="GeneID" id="9523721"/>
<gene>
    <name evidence="3" type="ORF">ARB_02669</name>
</gene>
<keyword evidence="2" id="KW-0812">Transmembrane</keyword>
<comment type="caution">
    <text evidence="3">The sequence shown here is derived from an EMBL/GenBank/DDBJ whole genome shotgun (WGS) entry which is preliminary data.</text>
</comment>
<evidence type="ECO:0000256" key="2">
    <source>
        <dbReference type="SAM" id="Phobius"/>
    </source>
</evidence>
<keyword evidence="4" id="KW-1185">Reference proteome</keyword>
<sequence>MLPPSDSLAHQNLKLAEVLASIQKQTAAAAAAATAPPPPYAATATTATPVPSNNITAPELLGEFEDDEEDDNSSLAPIVIRIDTSISIDGQNNTVTIPSSSEDSHSDAQSPVSSIQQLQQLQQRRQAKSAQLASAIISALKSAGALDDRETGRQRPIEVDVNAGIRITGNSNMICPGARKRSASDLVSGKPDRKRRAQSQGVSWSLNCLVFFFFFFLRSFFISMEQSDPTMASVYVYIQVSPNEAIVNTDQIWCHDN</sequence>
<accession>D4B2E1</accession>
<name>D4B2E1_ARTBC</name>
<keyword evidence="2" id="KW-0472">Membrane</keyword>
<feature type="region of interest" description="Disordered" evidence="1">
    <location>
        <begin position="36"/>
        <end position="57"/>
    </location>
</feature>
<feature type="compositionally biased region" description="Low complexity" evidence="1">
    <location>
        <begin position="107"/>
        <end position="121"/>
    </location>
</feature>
<dbReference type="AlphaFoldDB" id="D4B2E1"/>
<dbReference type="eggNOG" id="ENOG502RNVW">
    <property type="taxonomic scope" value="Eukaryota"/>
</dbReference>
<feature type="transmembrane region" description="Helical" evidence="2">
    <location>
        <begin position="201"/>
        <end position="221"/>
    </location>
</feature>
<dbReference type="Proteomes" id="UP000008866">
    <property type="component" value="Unassembled WGS sequence"/>
</dbReference>
<evidence type="ECO:0000313" key="3">
    <source>
        <dbReference type="EMBL" id="EFE30507.1"/>
    </source>
</evidence>
<dbReference type="KEGG" id="abe:ARB_02669"/>
<feature type="region of interest" description="Disordered" evidence="1">
    <location>
        <begin position="90"/>
        <end position="121"/>
    </location>
</feature>
<organism evidence="3 4">
    <name type="scientific">Arthroderma benhamiae (strain ATCC MYA-4681 / CBS 112371)</name>
    <name type="common">Trichophyton mentagrophytes</name>
    <dbReference type="NCBI Taxonomy" id="663331"/>
    <lineage>
        <taxon>Eukaryota</taxon>
        <taxon>Fungi</taxon>
        <taxon>Dikarya</taxon>
        <taxon>Ascomycota</taxon>
        <taxon>Pezizomycotina</taxon>
        <taxon>Eurotiomycetes</taxon>
        <taxon>Eurotiomycetidae</taxon>
        <taxon>Onygenales</taxon>
        <taxon>Arthrodermataceae</taxon>
        <taxon>Trichophyton</taxon>
    </lineage>
</organism>
<proteinExistence type="predicted"/>
<dbReference type="RefSeq" id="XP_003011147.1">
    <property type="nucleotide sequence ID" value="XM_003011101.1"/>
</dbReference>
<keyword evidence="2" id="KW-1133">Transmembrane helix</keyword>
<dbReference type="OMA" id="DDMGYPR"/>
<dbReference type="EMBL" id="ABSU01000029">
    <property type="protein sequence ID" value="EFE30507.1"/>
    <property type="molecule type" value="Genomic_DNA"/>
</dbReference>
<protein>
    <submittedName>
        <fullName evidence="3">Uncharacterized protein</fullName>
    </submittedName>
</protein>
<dbReference type="HOGENOM" id="CLU_066712_0_0_1"/>
<evidence type="ECO:0000256" key="1">
    <source>
        <dbReference type="SAM" id="MobiDB-lite"/>
    </source>
</evidence>